<dbReference type="GO" id="GO:0004312">
    <property type="term" value="F:fatty acid synthase activity"/>
    <property type="evidence" value="ECO:0007669"/>
    <property type="project" value="TreeGrafter"/>
</dbReference>
<dbReference type="InterPro" id="IPR016035">
    <property type="entry name" value="Acyl_Trfase/lysoPLipase"/>
</dbReference>
<dbReference type="Gene3D" id="1.10.1200.10">
    <property type="entry name" value="ACP-like"/>
    <property type="match status" value="1"/>
</dbReference>
<dbReference type="PROSITE" id="PS52019">
    <property type="entry name" value="PKS_MFAS_DH"/>
    <property type="match status" value="1"/>
</dbReference>
<evidence type="ECO:0000259" key="10">
    <source>
        <dbReference type="PROSITE" id="PS52004"/>
    </source>
</evidence>
<dbReference type="Pfam" id="PF13602">
    <property type="entry name" value="ADH_zinc_N_2"/>
    <property type="match status" value="1"/>
</dbReference>
<evidence type="ECO:0000256" key="6">
    <source>
        <dbReference type="ARBA" id="ARBA00023315"/>
    </source>
</evidence>
<dbReference type="InterPro" id="IPR016039">
    <property type="entry name" value="Thiolase-like"/>
</dbReference>
<evidence type="ECO:0000259" key="11">
    <source>
        <dbReference type="PROSITE" id="PS52019"/>
    </source>
</evidence>
<dbReference type="Gene3D" id="3.10.129.110">
    <property type="entry name" value="Polyketide synthase dehydratase"/>
    <property type="match status" value="1"/>
</dbReference>
<dbReference type="CDD" id="cd05195">
    <property type="entry name" value="enoyl_red"/>
    <property type="match status" value="1"/>
</dbReference>
<dbReference type="InterPro" id="IPR011032">
    <property type="entry name" value="GroES-like_sf"/>
</dbReference>
<dbReference type="PANTHER" id="PTHR43775:SF29">
    <property type="entry name" value="ASPERFURANONE POLYKETIDE SYNTHASE AFOG-RELATED"/>
    <property type="match status" value="1"/>
</dbReference>
<dbReference type="InterPro" id="IPR036291">
    <property type="entry name" value="NAD(P)-bd_dom_sf"/>
</dbReference>
<dbReference type="OrthoDB" id="329835at2759"/>
<dbReference type="Proteomes" id="UP000799753">
    <property type="component" value="Unassembled WGS sequence"/>
</dbReference>
<dbReference type="Gene3D" id="3.40.366.10">
    <property type="entry name" value="Malonyl-Coenzyme A Acyl Carrier Protein, domain 2"/>
    <property type="match status" value="1"/>
</dbReference>
<dbReference type="InterPro" id="IPR009081">
    <property type="entry name" value="PP-bd_ACP"/>
</dbReference>
<dbReference type="InterPro" id="IPR049552">
    <property type="entry name" value="PKS_DH_N"/>
</dbReference>
<dbReference type="InterPro" id="IPR013154">
    <property type="entry name" value="ADH-like_N"/>
</dbReference>
<dbReference type="InterPro" id="IPR013968">
    <property type="entry name" value="PKS_KR"/>
</dbReference>
<dbReference type="SUPFAM" id="SSF52151">
    <property type="entry name" value="FabD/lysophospholipase-like"/>
    <property type="match status" value="1"/>
</dbReference>
<dbReference type="InterPro" id="IPR016036">
    <property type="entry name" value="Malonyl_transacylase_ACP-bd"/>
</dbReference>
<dbReference type="Pfam" id="PF00109">
    <property type="entry name" value="ketoacyl-synt"/>
    <property type="match status" value="1"/>
</dbReference>
<dbReference type="Pfam" id="PF14765">
    <property type="entry name" value="PS-DH"/>
    <property type="match status" value="1"/>
</dbReference>
<dbReference type="SUPFAM" id="SSF50129">
    <property type="entry name" value="GroES-like"/>
    <property type="match status" value="1"/>
</dbReference>
<dbReference type="EMBL" id="MU006779">
    <property type="protein sequence ID" value="KAF2643900.1"/>
    <property type="molecule type" value="Genomic_DNA"/>
</dbReference>
<dbReference type="SMART" id="SM00822">
    <property type="entry name" value="PKS_KR"/>
    <property type="match status" value="1"/>
</dbReference>
<dbReference type="InterPro" id="IPR014043">
    <property type="entry name" value="Acyl_transferase_dom"/>
</dbReference>
<dbReference type="GO" id="GO:0004315">
    <property type="term" value="F:3-oxoacyl-[acyl-carrier-protein] synthase activity"/>
    <property type="evidence" value="ECO:0007669"/>
    <property type="project" value="InterPro"/>
</dbReference>
<evidence type="ECO:0000256" key="4">
    <source>
        <dbReference type="ARBA" id="ARBA00023002"/>
    </source>
</evidence>
<sequence length="2596" mass="286316">MSTLDTHGSTSLGSDGTHGLQHERLVDDDTLEPIAIVGFSFRFPQGAVDDDSFWNILTNQACTSTDFPKDRININAFYNPNPKKQNTIRTKKAHFLKDDVRNFDAPFFGFLPLEAAGLDPQQRGLLETTYHALENAGIRMQDIAGTNTSVHVGSFCNDYYTFVLRDTQRIPMYNATGCSQSLLSNRISWAFDLRGTSLSIDTACSSGLVALDLSCREIWSGRSSTAICAASNVIFSPEMNITLSNMNFLSPDGKCYSFDHRASGYARGEGFAVLVLKPVSQALADGDNIRALIRSTSSNQDGHTPGGITQPSKDQQTKLIRETYQKANLDMSQTRFFEAHGTGTAVGDPIEARAIGETFGHFRSKDDPLYVGAVKSNLGHLEGASGLAGVIKTVLSLERGIVPPNTNFESLNPNIDDEYFHLQFPSTGIPWPETNTGLRRASVNSFGYGGTNAHVVLDDVQSYLRSRRVGSSGFTTPLHQPNPTLLHPNSYLNIIDLKARHDSTHSLPSQLEQSEHPTPRLLILSAADEDGVQRQAEVHGQLISDRDIDTESPFLDEYCHTMATRRNAHTWKSFSLLRFLDDIKDGKIDVSKPTRGFTPDPTLGFIFTGQGAQWHGMGKELLACSAFRESIARSQEMLEFLGWRSSIINLLTDITYEKKVNEAQFSQVLTTSVQIALVELFKWLELSPSAVVGHSSGEIAAAYSAGLIDHDSAIKISFYRGLLSSLIERDASDRHSMAALGLSADDAKLEIDEFEKHATLPQGSLTISCINSPQSVTVSGREAHLVDLVDYISEKEIFARKLKVGVGYHSPQMLRIASDYASLLTKLERGRIPNAPSMVSSVTGMLIDSETVCKAEYWVRNMVSTVNFLGAVSFCSQTRQEKDIKSLDRSHLNRISVDTWLEIGPHSALQGPLKQILKKIQGKSQLCYTSALSRNHSALDSVLSAVGYLHCQNVNIALGKATSLVSLHGKLRVIPHIVARYPFNHSLLYWEESQSNVDFRLRPHGNHDLVGMQIGDLGQTEAQWKFIIKQEDMPWVKDHKVQGAVVYPAAGTIAMALEAAKQLITTRTPIAFEIHDIHFPAPVQIPADAKGVELRLYMSAPRQAGRPGDVNYSFRIMLQGAEHNETQVSFGSIQADFGKAISDVDGGREDRAVLKSLQDDFKNAMASCTHTIDASEMYERMKDSGGLDYGPSFQTMGDIAYDAEGHAIATALPLLADVASTLYSSYTVHPSRLDGLFQLGFSAMNGSGSINGMVPTRIGRLWIPLSGFGHSDSSTEKAYSKVTSSSERGAEFSIAVFDAKDLEVKIRIEGLELTTVSSNSKTRQTMEDAPYWCYHMEWKPDLDTMSGPEIQRMCKERQLPKLDSTEVETMSKLALSYNTLALQSIKVHGDEITPSMKEYANWLARQVDVDSAVDPQEMDALIGSAPSSSVYEAVITIGQNLRRILIGEVDPFELIFQYQKQRIIVPREILSKSSTALNSLRTYLDCLIHKQSSLRFCQISTDITVSILALDTLTSSEIGSRFEEFTFATPGTKALDDVREYYSEQRRVTFRTLEAEGDFATQGFEPATFDVVLVDANTYAPKALEHVFTNVGQLLKPGGKLIITNIAKSNHILPGFVLGLLPDWEIEENDDLHQPASLDSLLQDCGLSSTGVEFQDDENEHFSRWTISIYGVSEASEPSHQHVLPILVLHTPSSYQQGIATELCARFGVEVGERTLSLSEAASRSEEDRQNYILLQELESPFLRDIGEEDFGDLKTLLQSANSILWAKKAHESADYNISDGLLRVSHHENSQTTVTSVALEAFNDRTPKALADQLYTVFHQIHRQSNGDQEPEYAEKDGRLCINRLTRAKKLDEHLFKKTEQPLLHQAIGDHKMNLTIRTPGVLDSLEFVEDEKFQVPLTANEVEVEVRAIGVNFKDVLALLGRVTMENLGSEYSGIVTAVGDAVTDIKVGDRVATGRLDAFRTYARSTQNDIRLIPDIISFAEAAAIPTAFRTAYYCLYDMARLQKGESILIHRASGATGQAAIQLAQLVGAEVFATVGSMSKKQLLMDRYDLSEDHILYSRDTSFADGIRRLTDRRGVDVVLNSLTGKLLEASWEIVAPMGRFIEIGLSDAFARSSLPMFPFAKGVTFSSFNLSLFKSDPFHDRLWYAVWDLLKQGKIKPSWPLQIFPVAKMEEAFRLLHGGNSSGKIVIELEKTSVVPMVAPRSSNLRFSPDATYVITGGLGGLGRSIARWLCSKGAKNLILISRSGLKNNAKAQELVDEFTSSGVRIECPTVDITNLPALQETLSHCMQTMPSVKGCFQSAMVLRDSTLNRMSVHDWHHATAPKVHGSWNMHQVLPSGLDFFVLLSSVVGVGGNGGQSNYAAGNTFEDALARWRVARGEKAISIDLGLVLGEGVVAENDKLMQHFLRRDVVRPNSLEEIFALFEYYCDPTRDLLKEDESQIITGLALPADILAKGRDMPTEFSPPMFGIMRQVPSLSNPDALSPSGSASHTQSFKSMFATAPSEADGAVIASAALRMKMSRLLGLKEEEIELARPLSQYGIDSLVALEIKNWIGKEMGAELAIFEISGEGSLEGIGRSVGKKSRFRPEVWKD</sequence>
<dbReference type="Pfam" id="PF08659">
    <property type="entry name" value="KR"/>
    <property type="match status" value="1"/>
</dbReference>
<dbReference type="SMART" id="SM00829">
    <property type="entry name" value="PKS_ER"/>
    <property type="match status" value="1"/>
</dbReference>
<dbReference type="GO" id="GO:1901336">
    <property type="term" value="P:lactone biosynthetic process"/>
    <property type="evidence" value="ECO:0007669"/>
    <property type="project" value="UniProtKB-ARBA"/>
</dbReference>
<dbReference type="InterPro" id="IPR029063">
    <property type="entry name" value="SAM-dependent_MTases_sf"/>
</dbReference>
<dbReference type="InterPro" id="IPR014030">
    <property type="entry name" value="Ketoacyl_synth_N"/>
</dbReference>
<evidence type="ECO:0000259" key="9">
    <source>
        <dbReference type="PROSITE" id="PS50075"/>
    </source>
</evidence>
<dbReference type="InterPro" id="IPR001227">
    <property type="entry name" value="Ac_transferase_dom_sf"/>
</dbReference>
<keyword evidence="2" id="KW-0597">Phosphoprotein</keyword>
<dbReference type="SMART" id="SM00826">
    <property type="entry name" value="PKS_DH"/>
    <property type="match status" value="1"/>
</dbReference>
<dbReference type="InterPro" id="IPR042104">
    <property type="entry name" value="PKS_dehydratase_sf"/>
</dbReference>
<dbReference type="InterPro" id="IPR050091">
    <property type="entry name" value="PKS_NRPS_Biosynth_Enz"/>
</dbReference>
<evidence type="ECO:0000256" key="2">
    <source>
        <dbReference type="ARBA" id="ARBA00022553"/>
    </source>
</evidence>
<evidence type="ECO:0000256" key="5">
    <source>
        <dbReference type="ARBA" id="ARBA00023268"/>
    </source>
</evidence>
<accession>A0A6A6S8J7</accession>
<evidence type="ECO:0000256" key="8">
    <source>
        <dbReference type="SAM" id="MobiDB-lite"/>
    </source>
</evidence>
<dbReference type="PROSITE" id="PS50075">
    <property type="entry name" value="CARRIER"/>
    <property type="match status" value="1"/>
</dbReference>
<feature type="compositionally biased region" description="Polar residues" evidence="8">
    <location>
        <begin position="295"/>
        <end position="314"/>
    </location>
</feature>
<dbReference type="Gene3D" id="3.40.50.150">
    <property type="entry name" value="Vaccinia Virus protein VP39"/>
    <property type="match status" value="1"/>
</dbReference>
<dbReference type="InterPro" id="IPR020841">
    <property type="entry name" value="PKS_Beta-ketoAc_synthase_dom"/>
</dbReference>
<feature type="region of interest" description="Disordered" evidence="8">
    <location>
        <begin position="1"/>
        <end position="20"/>
    </location>
</feature>
<reference evidence="12" key="1">
    <citation type="journal article" date="2020" name="Stud. Mycol.">
        <title>101 Dothideomycetes genomes: a test case for predicting lifestyles and emergence of pathogens.</title>
        <authorList>
            <person name="Haridas S."/>
            <person name="Albert R."/>
            <person name="Binder M."/>
            <person name="Bloem J."/>
            <person name="Labutti K."/>
            <person name="Salamov A."/>
            <person name="Andreopoulos B."/>
            <person name="Baker S."/>
            <person name="Barry K."/>
            <person name="Bills G."/>
            <person name="Bluhm B."/>
            <person name="Cannon C."/>
            <person name="Castanera R."/>
            <person name="Culley D."/>
            <person name="Daum C."/>
            <person name="Ezra D."/>
            <person name="Gonzalez J."/>
            <person name="Henrissat B."/>
            <person name="Kuo A."/>
            <person name="Liang C."/>
            <person name="Lipzen A."/>
            <person name="Lutzoni F."/>
            <person name="Magnuson J."/>
            <person name="Mondo S."/>
            <person name="Nolan M."/>
            <person name="Ohm R."/>
            <person name="Pangilinan J."/>
            <person name="Park H.-J."/>
            <person name="Ramirez L."/>
            <person name="Alfaro M."/>
            <person name="Sun H."/>
            <person name="Tritt A."/>
            <person name="Yoshinaga Y."/>
            <person name="Zwiers L.-H."/>
            <person name="Turgeon B."/>
            <person name="Goodwin S."/>
            <person name="Spatafora J."/>
            <person name="Crous P."/>
            <person name="Grigoriev I."/>
        </authorList>
    </citation>
    <scope>NUCLEOTIDE SEQUENCE</scope>
    <source>
        <strain evidence="12">CBS 473.64</strain>
    </source>
</reference>
<feature type="domain" description="Ketosynthase family 3 (KS3)" evidence="10">
    <location>
        <begin position="31"/>
        <end position="459"/>
    </location>
</feature>
<evidence type="ECO:0000256" key="3">
    <source>
        <dbReference type="ARBA" id="ARBA00022679"/>
    </source>
</evidence>
<feature type="compositionally biased region" description="Polar residues" evidence="8">
    <location>
        <begin position="1"/>
        <end position="14"/>
    </location>
</feature>
<dbReference type="Pfam" id="PF21089">
    <property type="entry name" value="PKS_DH_N"/>
    <property type="match status" value="1"/>
</dbReference>
<organism evidence="12 13">
    <name type="scientific">Massarina eburnea CBS 473.64</name>
    <dbReference type="NCBI Taxonomy" id="1395130"/>
    <lineage>
        <taxon>Eukaryota</taxon>
        <taxon>Fungi</taxon>
        <taxon>Dikarya</taxon>
        <taxon>Ascomycota</taxon>
        <taxon>Pezizomycotina</taxon>
        <taxon>Dothideomycetes</taxon>
        <taxon>Pleosporomycetidae</taxon>
        <taxon>Pleosporales</taxon>
        <taxon>Massarineae</taxon>
        <taxon>Massarinaceae</taxon>
        <taxon>Massarina</taxon>
    </lineage>
</organism>
<feature type="active site" description="Proton acceptor; for dehydratase activity" evidence="7">
    <location>
        <position position="1039"/>
    </location>
</feature>
<proteinExistence type="predicted"/>
<evidence type="ECO:0000256" key="1">
    <source>
        <dbReference type="ARBA" id="ARBA00022450"/>
    </source>
</evidence>
<gene>
    <name evidence="12" type="ORF">P280DRAFT_220069</name>
</gene>
<dbReference type="SUPFAM" id="SSF55048">
    <property type="entry name" value="Probable ACP-binding domain of malonyl-CoA ACP transacylase"/>
    <property type="match status" value="1"/>
</dbReference>
<evidence type="ECO:0000313" key="12">
    <source>
        <dbReference type="EMBL" id="KAF2643900.1"/>
    </source>
</evidence>
<dbReference type="InterPro" id="IPR049551">
    <property type="entry name" value="PKS_DH_C"/>
</dbReference>
<feature type="domain" description="Carrier" evidence="9">
    <location>
        <begin position="2505"/>
        <end position="2587"/>
    </location>
</feature>
<keyword evidence="5" id="KW-0511">Multifunctional enzyme</keyword>
<dbReference type="SUPFAM" id="SSF53901">
    <property type="entry name" value="Thiolase-like"/>
    <property type="match status" value="1"/>
</dbReference>
<dbReference type="PROSITE" id="PS00606">
    <property type="entry name" value="KS3_1"/>
    <property type="match status" value="1"/>
</dbReference>
<dbReference type="Pfam" id="PF23297">
    <property type="entry name" value="ACP_SdgA_C"/>
    <property type="match status" value="1"/>
</dbReference>
<keyword evidence="4" id="KW-0560">Oxidoreductase</keyword>
<dbReference type="InterPro" id="IPR014031">
    <property type="entry name" value="Ketoacyl_synth_C"/>
</dbReference>
<name>A0A6A6S8J7_9PLEO</name>
<dbReference type="InterPro" id="IPR020843">
    <property type="entry name" value="ER"/>
</dbReference>
<dbReference type="SUPFAM" id="SSF47336">
    <property type="entry name" value="ACP-like"/>
    <property type="match status" value="1"/>
</dbReference>
<keyword evidence="1" id="KW-0596">Phosphopantetheine</keyword>
<dbReference type="SMART" id="SM00827">
    <property type="entry name" value="PKS_AT"/>
    <property type="match status" value="1"/>
</dbReference>
<dbReference type="Gene3D" id="3.90.180.10">
    <property type="entry name" value="Medium-chain alcohol dehydrogenases, catalytic domain"/>
    <property type="match status" value="1"/>
</dbReference>
<dbReference type="InterPro" id="IPR049900">
    <property type="entry name" value="PKS_mFAS_DH"/>
</dbReference>
<dbReference type="Pfam" id="PF00698">
    <property type="entry name" value="Acyl_transf_1"/>
    <property type="match status" value="1"/>
</dbReference>
<dbReference type="SUPFAM" id="SSF53335">
    <property type="entry name" value="S-adenosyl-L-methionine-dependent methyltransferases"/>
    <property type="match status" value="1"/>
</dbReference>
<dbReference type="FunFam" id="3.40.50.720:FF:000209">
    <property type="entry name" value="Polyketide synthase Pks12"/>
    <property type="match status" value="1"/>
</dbReference>
<dbReference type="PROSITE" id="PS52004">
    <property type="entry name" value="KS3_2"/>
    <property type="match status" value="1"/>
</dbReference>
<keyword evidence="3" id="KW-0808">Transferase</keyword>
<feature type="active site" description="Proton donor; for dehydratase activity" evidence="7">
    <location>
        <position position="1234"/>
    </location>
</feature>
<dbReference type="PANTHER" id="PTHR43775">
    <property type="entry name" value="FATTY ACID SYNTHASE"/>
    <property type="match status" value="1"/>
</dbReference>
<dbReference type="GO" id="GO:0044550">
    <property type="term" value="P:secondary metabolite biosynthetic process"/>
    <property type="evidence" value="ECO:0007669"/>
    <property type="project" value="TreeGrafter"/>
</dbReference>
<dbReference type="GO" id="GO:0016491">
    <property type="term" value="F:oxidoreductase activity"/>
    <property type="evidence" value="ECO:0007669"/>
    <property type="project" value="UniProtKB-KW"/>
</dbReference>
<dbReference type="SUPFAM" id="SSF51735">
    <property type="entry name" value="NAD(P)-binding Rossmann-fold domains"/>
    <property type="match status" value="2"/>
</dbReference>
<dbReference type="InterPro" id="IPR020806">
    <property type="entry name" value="PKS_PP-bd"/>
</dbReference>
<dbReference type="InterPro" id="IPR057326">
    <property type="entry name" value="KR_dom"/>
</dbReference>
<dbReference type="InterPro" id="IPR018201">
    <property type="entry name" value="Ketoacyl_synth_AS"/>
</dbReference>
<dbReference type="CDD" id="cd00833">
    <property type="entry name" value="PKS"/>
    <property type="match status" value="1"/>
</dbReference>
<dbReference type="Pfam" id="PF02801">
    <property type="entry name" value="Ketoacyl-synt_C"/>
    <property type="match status" value="1"/>
</dbReference>
<keyword evidence="13" id="KW-1185">Reference proteome</keyword>
<evidence type="ECO:0000313" key="13">
    <source>
        <dbReference type="Proteomes" id="UP000799753"/>
    </source>
</evidence>
<dbReference type="SMART" id="SM00823">
    <property type="entry name" value="PKS_PP"/>
    <property type="match status" value="1"/>
</dbReference>
<dbReference type="Gene3D" id="3.40.47.10">
    <property type="match status" value="1"/>
</dbReference>
<dbReference type="Gene3D" id="3.40.50.720">
    <property type="entry name" value="NAD(P)-binding Rossmann-like Domain"/>
    <property type="match status" value="1"/>
</dbReference>
<keyword evidence="6" id="KW-0012">Acyltransferase</keyword>
<feature type="domain" description="PKS/mFAS DH" evidence="11">
    <location>
        <begin position="1007"/>
        <end position="1322"/>
    </location>
</feature>
<protein>
    <submittedName>
        <fullName evidence="12">Uncharacterized protein</fullName>
    </submittedName>
</protein>
<dbReference type="GO" id="GO:0006633">
    <property type="term" value="P:fatty acid biosynthetic process"/>
    <property type="evidence" value="ECO:0007669"/>
    <property type="project" value="InterPro"/>
</dbReference>
<feature type="region of interest" description="N-terminal hotdog fold" evidence="7">
    <location>
        <begin position="1007"/>
        <end position="1140"/>
    </location>
</feature>
<dbReference type="InterPro" id="IPR036736">
    <property type="entry name" value="ACP-like_sf"/>
</dbReference>
<feature type="region of interest" description="Disordered" evidence="8">
    <location>
        <begin position="295"/>
        <end position="316"/>
    </location>
</feature>
<feature type="region of interest" description="C-terminal hotdog fold" evidence="7">
    <location>
        <begin position="1169"/>
        <end position="1322"/>
    </location>
</feature>
<dbReference type="Pfam" id="PF08240">
    <property type="entry name" value="ADH_N"/>
    <property type="match status" value="1"/>
</dbReference>
<dbReference type="SMART" id="SM00825">
    <property type="entry name" value="PKS_KS"/>
    <property type="match status" value="1"/>
</dbReference>
<dbReference type="InterPro" id="IPR020807">
    <property type="entry name" value="PKS_DH"/>
</dbReference>
<evidence type="ECO:0000256" key="7">
    <source>
        <dbReference type="PROSITE-ProRule" id="PRU01363"/>
    </source>
</evidence>
<dbReference type="GO" id="GO:0031177">
    <property type="term" value="F:phosphopantetheine binding"/>
    <property type="evidence" value="ECO:0007669"/>
    <property type="project" value="InterPro"/>
</dbReference>